<dbReference type="SUPFAM" id="SSF50249">
    <property type="entry name" value="Nucleic acid-binding proteins"/>
    <property type="match status" value="1"/>
</dbReference>
<proteinExistence type="inferred from homology"/>
<dbReference type="NCBIfam" id="TIGR00157">
    <property type="entry name" value="ribosome small subunit-dependent GTPase A"/>
    <property type="match status" value="1"/>
</dbReference>
<protein>
    <recommendedName>
        <fullName evidence="10">Small ribosomal subunit biogenesis GTPase RsgA</fullName>
        <ecNumber evidence="10">3.6.1.-</ecNumber>
    </recommendedName>
</protein>
<evidence type="ECO:0000256" key="3">
    <source>
        <dbReference type="ARBA" id="ARBA00022723"/>
    </source>
</evidence>
<dbReference type="OrthoDB" id="9809485at2"/>
<dbReference type="InterPro" id="IPR031944">
    <property type="entry name" value="RsgA_N"/>
</dbReference>
<dbReference type="InterPro" id="IPR012340">
    <property type="entry name" value="NA-bd_OB-fold"/>
</dbReference>
<feature type="binding site" evidence="10">
    <location>
        <position position="276"/>
    </location>
    <ligand>
        <name>Zn(2+)</name>
        <dbReference type="ChEBI" id="CHEBI:29105"/>
    </ligand>
</feature>
<feature type="domain" description="EngC GTPase" evidence="11">
    <location>
        <begin position="87"/>
        <end position="237"/>
    </location>
</feature>
<dbReference type="InterPro" id="IPR030378">
    <property type="entry name" value="G_CP_dom"/>
</dbReference>
<dbReference type="GO" id="GO:0005737">
    <property type="term" value="C:cytoplasm"/>
    <property type="evidence" value="ECO:0007669"/>
    <property type="project" value="UniProtKB-SubCell"/>
</dbReference>
<evidence type="ECO:0000256" key="9">
    <source>
        <dbReference type="ARBA" id="ARBA00023134"/>
    </source>
</evidence>
<dbReference type="InterPro" id="IPR027417">
    <property type="entry name" value="P-loop_NTPase"/>
</dbReference>
<reference evidence="14" key="2">
    <citation type="journal article" date="2017" name="Genome Announc.">
        <title>Draft genome sequence of Paludibacter jiangxiensis NM7(T), a propionate-producing fermentative bacterium.</title>
        <authorList>
            <person name="Qiu Y.-L."/>
            <person name="Tourlousse D.M."/>
            <person name="Matsuura N."/>
            <person name="Ohashi A."/>
            <person name="Sekiguchi Y."/>
        </authorList>
    </citation>
    <scope>NUCLEOTIDE SEQUENCE [LARGE SCALE GENOMIC DNA]</scope>
    <source>
        <strain evidence="14">NM7</strain>
    </source>
</reference>
<dbReference type="STRING" id="681398.PJIAN_1879"/>
<dbReference type="PROSITE" id="PS51721">
    <property type="entry name" value="G_CP"/>
    <property type="match status" value="1"/>
</dbReference>
<feature type="domain" description="CP-type G" evidence="12">
    <location>
        <begin position="79"/>
        <end position="239"/>
    </location>
</feature>
<dbReference type="Pfam" id="PF16745">
    <property type="entry name" value="RsgA_N"/>
    <property type="match status" value="1"/>
</dbReference>
<evidence type="ECO:0000256" key="10">
    <source>
        <dbReference type="HAMAP-Rule" id="MF_01820"/>
    </source>
</evidence>
<evidence type="ECO:0000256" key="4">
    <source>
        <dbReference type="ARBA" id="ARBA00022730"/>
    </source>
</evidence>
<comment type="caution">
    <text evidence="13">The sequence shown here is derived from an EMBL/GenBank/DDBJ whole genome shotgun (WGS) entry which is preliminary data.</text>
</comment>
<gene>
    <name evidence="10" type="primary">rsgA</name>
    <name evidence="13" type="ORF">PJIAN_1879</name>
</gene>
<evidence type="ECO:0000313" key="14">
    <source>
        <dbReference type="Proteomes" id="UP000076586"/>
    </source>
</evidence>
<keyword evidence="7 10" id="KW-0862">Zinc</keyword>
<accession>A0A161LIN0</accession>
<keyword evidence="14" id="KW-1185">Reference proteome</keyword>
<keyword evidence="5 10" id="KW-0547">Nucleotide-binding</keyword>
<dbReference type="GO" id="GO:0042274">
    <property type="term" value="P:ribosomal small subunit biogenesis"/>
    <property type="evidence" value="ECO:0007669"/>
    <property type="project" value="UniProtKB-UniRule"/>
</dbReference>
<keyword evidence="8 10" id="KW-0694">RNA-binding</keyword>
<dbReference type="CDD" id="cd01854">
    <property type="entry name" value="YjeQ_EngC"/>
    <property type="match status" value="1"/>
</dbReference>
<feature type="binding site" evidence="10">
    <location>
        <begin position="127"/>
        <end position="130"/>
    </location>
    <ligand>
        <name>GTP</name>
        <dbReference type="ChEBI" id="CHEBI:37565"/>
    </ligand>
</feature>
<feature type="binding site" evidence="10">
    <location>
        <position position="263"/>
    </location>
    <ligand>
        <name>Zn(2+)</name>
        <dbReference type="ChEBI" id="CHEBI:29105"/>
    </ligand>
</feature>
<dbReference type="AlphaFoldDB" id="A0A161LIN0"/>
<evidence type="ECO:0000256" key="7">
    <source>
        <dbReference type="ARBA" id="ARBA00022833"/>
    </source>
</evidence>
<dbReference type="Gene3D" id="1.10.40.50">
    <property type="entry name" value="Probable gtpase engc, domain 3"/>
    <property type="match status" value="1"/>
</dbReference>
<sequence length="308" mass="33879">MEGLVIKSTGSSYWVLPDDGSDVLECKIKGTFRTKGIRTTNPVVVGDRVVVEEKDGILALITGICDRKNVIIRRASNLSKQGHILAANVDLAALIITIKLPETSTIFIDRFLAAAESYRVPSVLVFNKTDLYGEDDLLYLDALIALYENIGYKCFRISALNREGIEELKSELQGKITLLSGNSGVGKSTLLNVLQPDVEVKTGDISGYHNKGMHTTTFSEMLPLPEGGFIIDTPGIKGFGLLEVTPEEAGHYFREIFETSQNCKFYNCTHTHEPGCAVIAAVEALAINPSRYHSYLSIIEEITQGKYR</sequence>
<reference evidence="14" key="1">
    <citation type="submission" date="2016-04" db="EMBL/GenBank/DDBJ databases">
        <title>Draft genome sequence of Paludibacter jiangxiensis strain NM7.</title>
        <authorList>
            <person name="Qiu Y."/>
            <person name="Matsuura N."/>
            <person name="Ohashi A."/>
            <person name="Tourlousse M.D."/>
            <person name="Sekiguchi Y."/>
        </authorList>
    </citation>
    <scope>NUCLEOTIDE SEQUENCE [LARGE SCALE GENOMIC DNA]</scope>
    <source>
        <strain evidence="14">NM7</strain>
    </source>
</reference>
<dbReference type="Pfam" id="PF03193">
    <property type="entry name" value="RsgA_GTPase"/>
    <property type="match status" value="1"/>
</dbReference>
<feature type="binding site" evidence="10">
    <location>
        <position position="268"/>
    </location>
    <ligand>
        <name>Zn(2+)</name>
        <dbReference type="ChEBI" id="CHEBI:29105"/>
    </ligand>
</feature>
<keyword evidence="3 10" id="KW-0479">Metal-binding</keyword>
<evidence type="ECO:0000256" key="5">
    <source>
        <dbReference type="ARBA" id="ARBA00022741"/>
    </source>
</evidence>
<feature type="binding site" evidence="10">
    <location>
        <position position="270"/>
    </location>
    <ligand>
        <name>Zn(2+)</name>
        <dbReference type="ChEBI" id="CHEBI:29105"/>
    </ligand>
</feature>
<dbReference type="Gene3D" id="2.40.50.140">
    <property type="entry name" value="Nucleic acid-binding proteins"/>
    <property type="match status" value="1"/>
</dbReference>
<comment type="subcellular location">
    <subcellularLocation>
        <location evidence="10">Cytoplasm</location>
    </subcellularLocation>
</comment>
<evidence type="ECO:0000313" key="13">
    <source>
        <dbReference type="EMBL" id="GAT62286.1"/>
    </source>
</evidence>
<comment type="similarity">
    <text evidence="10">Belongs to the TRAFAC class YlqF/YawG GTPase family. RsgA subfamily.</text>
</comment>
<name>A0A161LIN0_9BACT</name>
<dbReference type="EC" id="3.6.1.-" evidence="10"/>
<dbReference type="PROSITE" id="PS50936">
    <property type="entry name" value="ENGC_GTPASE"/>
    <property type="match status" value="1"/>
</dbReference>
<keyword evidence="9 10" id="KW-0342">GTP-binding</keyword>
<dbReference type="SUPFAM" id="SSF52540">
    <property type="entry name" value="P-loop containing nucleoside triphosphate hydrolases"/>
    <property type="match status" value="1"/>
</dbReference>
<dbReference type="GO" id="GO:0046872">
    <property type="term" value="F:metal ion binding"/>
    <property type="evidence" value="ECO:0007669"/>
    <property type="project" value="UniProtKB-KW"/>
</dbReference>
<dbReference type="InterPro" id="IPR010914">
    <property type="entry name" value="RsgA_GTPase_dom"/>
</dbReference>
<dbReference type="EMBL" id="BDCR01000001">
    <property type="protein sequence ID" value="GAT62286.1"/>
    <property type="molecule type" value="Genomic_DNA"/>
</dbReference>
<evidence type="ECO:0000256" key="1">
    <source>
        <dbReference type="ARBA" id="ARBA00022490"/>
    </source>
</evidence>
<dbReference type="GO" id="GO:0019843">
    <property type="term" value="F:rRNA binding"/>
    <property type="evidence" value="ECO:0007669"/>
    <property type="project" value="UniProtKB-KW"/>
</dbReference>
<dbReference type="Proteomes" id="UP000076586">
    <property type="component" value="Unassembled WGS sequence"/>
</dbReference>
<keyword evidence="2 10" id="KW-0690">Ribosome biogenesis</keyword>
<evidence type="ECO:0000259" key="12">
    <source>
        <dbReference type="PROSITE" id="PS51721"/>
    </source>
</evidence>
<dbReference type="GO" id="GO:0003924">
    <property type="term" value="F:GTPase activity"/>
    <property type="evidence" value="ECO:0007669"/>
    <property type="project" value="UniProtKB-UniRule"/>
</dbReference>
<dbReference type="InterPro" id="IPR004881">
    <property type="entry name" value="Ribosome_biogen_GTPase_RsgA"/>
</dbReference>
<keyword evidence="4 10" id="KW-0699">rRNA-binding</keyword>
<dbReference type="Gene3D" id="3.40.50.300">
    <property type="entry name" value="P-loop containing nucleotide triphosphate hydrolases"/>
    <property type="match status" value="1"/>
</dbReference>
<evidence type="ECO:0000256" key="2">
    <source>
        <dbReference type="ARBA" id="ARBA00022517"/>
    </source>
</evidence>
<dbReference type="HAMAP" id="MF_01820">
    <property type="entry name" value="GTPase_RsgA"/>
    <property type="match status" value="1"/>
</dbReference>
<evidence type="ECO:0000256" key="8">
    <source>
        <dbReference type="ARBA" id="ARBA00022884"/>
    </source>
</evidence>
<dbReference type="PANTHER" id="PTHR32120">
    <property type="entry name" value="SMALL RIBOSOMAL SUBUNIT BIOGENESIS GTPASE RSGA"/>
    <property type="match status" value="1"/>
</dbReference>
<dbReference type="PANTHER" id="PTHR32120:SF11">
    <property type="entry name" value="SMALL RIBOSOMAL SUBUNIT BIOGENESIS GTPASE RSGA 1, MITOCHONDRIAL-RELATED"/>
    <property type="match status" value="1"/>
</dbReference>
<organism evidence="13 14">
    <name type="scientific">Paludibacter jiangxiensis</name>
    <dbReference type="NCBI Taxonomy" id="681398"/>
    <lineage>
        <taxon>Bacteria</taxon>
        <taxon>Pseudomonadati</taxon>
        <taxon>Bacteroidota</taxon>
        <taxon>Bacteroidia</taxon>
        <taxon>Bacteroidales</taxon>
        <taxon>Paludibacteraceae</taxon>
        <taxon>Paludibacter</taxon>
    </lineage>
</organism>
<dbReference type="RefSeq" id="WP_068702346.1">
    <property type="nucleotide sequence ID" value="NZ_BDCR01000001.1"/>
</dbReference>
<keyword evidence="6 10" id="KW-0378">Hydrolase</keyword>
<comment type="subunit">
    <text evidence="10">Monomer. Associates with 30S ribosomal subunit, binds 16S rRNA.</text>
</comment>
<evidence type="ECO:0000256" key="6">
    <source>
        <dbReference type="ARBA" id="ARBA00022801"/>
    </source>
</evidence>
<dbReference type="GO" id="GO:0005525">
    <property type="term" value="F:GTP binding"/>
    <property type="evidence" value="ECO:0007669"/>
    <property type="project" value="UniProtKB-UniRule"/>
</dbReference>
<comment type="function">
    <text evidence="10">One of several proteins that assist in the late maturation steps of the functional core of the 30S ribosomal subunit. Helps release RbfA from mature subunits. May play a role in the assembly of ribosomal proteins into the subunit. Circularly permuted GTPase that catalyzes slow GTP hydrolysis, GTPase activity is stimulated by the 30S ribosomal subunit.</text>
</comment>
<evidence type="ECO:0000259" key="11">
    <source>
        <dbReference type="PROSITE" id="PS50936"/>
    </source>
</evidence>
<feature type="binding site" evidence="10">
    <location>
        <begin position="181"/>
        <end position="189"/>
    </location>
    <ligand>
        <name>GTP</name>
        <dbReference type="ChEBI" id="CHEBI:37565"/>
    </ligand>
</feature>
<keyword evidence="1 10" id="KW-0963">Cytoplasm</keyword>
<comment type="cofactor">
    <cofactor evidence="10">
        <name>Zn(2+)</name>
        <dbReference type="ChEBI" id="CHEBI:29105"/>
    </cofactor>
    <text evidence="10">Binds 1 zinc ion per subunit.</text>
</comment>